<evidence type="ECO:0000256" key="1">
    <source>
        <dbReference type="ARBA" id="ARBA00001946"/>
    </source>
</evidence>
<dbReference type="GO" id="GO:0016114">
    <property type="term" value="P:terpenoid biosynthetic process"/>
    <property type="evidence" value="ECO:0007669"/>
    <property type="project" value="UniProtKB-ARBA"/>
</dbReference>
<dbReference type="PROSITE" id="PS00723">
    <property type="entry name" value="POLYPRENYL_SYNTHASE_1"/>
    <property type="match status" value="1"/>
</dbReference>
<dbReference type="NCBIfam" id="NF045485">
    <property type="entry name" value="FPPsyn"/>
    <property type="match status" value="1"/>
</dbReference>
<dbReference type="InterPro" id="IPR053378">
    <property type="entry name" value="Prenyl_diphosphate_synthase"/>
</dbReference>
<evidence type="ECO:0000256" key="2">
    <source>
        <dbReference type="ARBA" id="ARBA00006706"/>
    </source>
</evidence>
<dbReference type="AlphaFoldDB" id="A0A5K8A571"/>
<reference evidence="8 9" key="1">
    <citation type="submission" date="2019-11" db="EMBL/GenBank/DDBJ databases">
        <title>Comparative genomics of hydrocarbon-degrading Desulfosarcina strains.</title>
        <authorList>
            <person name="Watanabe M."/>
            <person name="Kojima H."/>
            <person name="Fukui M."/>
        </authorList>
    </citation>
    <scope>NUCLEOTIDE SEQUENCE [LARGE SCALE GENOMIC DNA]</scope>
    <source>
        <strain evidence="9">oXyS1</strain>
    </source>
</reference>
<comment type="similarity">
    <text evidence="2 7">Belongs to the FPP/GGPP synthase family.</text>
</comment>
<dbReference type="GO" id="GO:0005737">
    <property type="term" value="C:cytoplasm"/>
    <property type="evidence" value="ECO:0007669"/>
    <property type="project" value="UniProtKB-ARBA"/>
</dbReference>
<dbReference type="PROSITE" id="PS00444">
    <property type="entry name" value="POLYPRENYL_SYNTHASE_2"/>
    <property type="match status" value="1"/>
</dbReference>
<keyword evidence="4" id="KW-0479">Metal-binding</keyword>
<gene>
    <name evidence="8" type="ORF">DSCOOX_08070</name>
</gene>
<dbReference type="EMBL" id="AP021879">
    <property type="protein sequence ID" value="BBO87627.1"/>
    <property type="molecule type" value="Genomic_DNA"/>
</dbReference>
<protein>
    <submittedName>
        <fullName evidence="8">Farnesyl-diphosphate synthase</fullName>
    </submittedName>
</protein>
<dbReference type="PANTHER" id="PTHR43281:SF1">
    <property type="entry name" value="FARNESYL DIPHOSPHATE SYNTHASE"/>
    <property type="match status" value="1"/>
</dbReference>
<dbReference type="SUPFAM" id="SSF48576">
    <property type="entry name" value="Terpenoid synthases"/>
    <property type="match status" value="1"/>
</dbReference>
<evidence type="ECO:0000256" key="3">
    <source>
        <dbReference type="ARBA" id="ARBA00022679"/>
    </source>
</evidence>
<keyword evidence="5" id="KW-0460">Magnesium</keyword>
<evidence type="ECO:0000256" key="6">
    <source>
        <dbReference type="ARBA" id="ARBA00023229"/>
    </source>
</evidence>
<evidence type="ECO:0000256" key="4">
    <source>
        <dbReference type="ARBA" id="ARBA00022723"/>
    </source>
</evidence>
<keyword evidence="6" id="KW-0414">Isoprene biosynthesis</keyword>
<dbReference type="GO" id="GO:0004659">
    <property type="term" value="F:prenyltransferase activity"/>
    <property type="evidence" value="ECO:0007669"/>
    <property type="project" value="InterPro"/>
</dbReference>
<dbReference type="InterPro" id="IPR008949">
    <property type="entry name" value="Isoprenoid_synthase_dom_sf"/>
</dbReference>
<dbReference type="SFLD" id="SFLDS00005">
    <property type="entry name" value="Isoprenoid_Synthase_Type_I"/>
    <property type="match status" value="1"/>
</dbReference>
<dbReference type="GO" id="GO:0046872">
    <property type="term" value="F:metal ion binding"/>
    <property type="evidence" value="ECO:0007669"/>
    <property type="project" value="UniProtKB-KW"/>
</dbReference>
<dbReference type="FunFam" id="1.10.600.10:FF:000001">
    <property type="entry name" value="Geranylgeranyl diphosphate synthase"/>
    <property type="match status" value="1"/>
</dbReference>
<dbReference type="InterPro" id="IPR000092">
    <property type="entry name" value="Polyprenyl_synt"/>
</dbReference>
<organism evidence="8 9">
    <name type="scientific">Desulfosarcina ovata subsp. ovata</name>
    <dbReference type="NCBI Taxonomy" id="2752305"/>
    <lineage>
        <taxon>Bacteria</taxon>
        <taxon>Pseudomonadati</taxon>
        <taxon>Thermodesulfobacteriota</taxon>
        <taxon>Desulfobacteria</taxon>
        <taxon>Desulfobacterales</taxon>
        <taxon>Desulfosarcinaceae</taxon>
        <taxon>Desulfosarcina</taxon>
    </lineage>
</organism>
<dbReference type="Pfam" id="PF00348">
    <property type="entry name" value="polyprenyl_synt"/>
    <property type="match status" value="1"/>
</dbReference>
<dbReference type="Proteomes" id="UP000422108">
    <property type="component" value="Chromosome"/>
</dbReference>
<accession>A0A5K8A571</accession>
<dbReference type="SFLD" id="SFLDG01017">
    <property type="entry name" value="Polyprenyl_Transferase_Like"/>
    <property type="match status" value="1"/>
</dbReference>
<dbReference type="PANTHER" id="PTHR43281">
    <property type="entry name" value="FARNESYL DIPHOSPHATE SYNTHASE"/>
    <property type="match status" value="1"/>
</dbReference>
<proteinExistence type="inferred from homology"/>
<evidence type="ECO:0000313" key="9">
    <source>
        <dbReference type="Proteomes" id="UP000422108"/>
    </source>
</evidence>
<dbReference type="InterPro" id="IPR033749">
    <property type="entry name" value="Polyprenyl_synt_CS"/>
</dbReference>
<dbReference type="RefSeq" id="WP_155309054.1">
    <property type="nucleotide sequence ID" value="NZ_AP021879.1"/>
</dbReference>
<sequence length="301" mass="32541">MGTRIFDLKKYLSTLRQLVDEALQGYLEDGSTSTRIGQAMHYSVMAGGKRLRPILCIAAAETLGGDRQAVLPLSCALECIHTYSLIHDDLPAMDNDVLRRGNPTCHVKFDEATAILAGDALLTLAFEILADTASRSSNGDPVRWTTVIAQMAAAAGYRGMIEGQMRDIAFEGIAIDTDSLKTLHRLKTGRMIEVSVASAATVCCASQDVQQALQTYSRNIGLAFQVADDILNVKGDPLLLGKSTGTDQMRGKNTYAALLGLAGAEQFADQLINKALNALDIFDSKADSLRAIARYVIERKR</sequence>
<dbReference type="Gene3D" id="1.10.600.10">
    <property type="entry name" value="Farnesyl Diphosphate Synthase"/>
    <property type="match status" value="1"/>
</dbReference>
<keyword evidence="3 7" id="KW-0808">Transferase</keyword>
<name>A0A5K8A571_9BACT</name>
<dbReference type="CDD" id="cd00685">
    <property type="entry name" value="Trans_IPPS_HT"/>
    <property type="match status" value="1"/>
</dbReference>
<keyword evidence="9" id="KW-1185">Reference proteome</keyword>
<evidence type="ECO:0000256" key="5">
    <source>
        <dbReference type="ARBA" id="ARBA00022842"/>
    </source>
</evidence>
<evidence type="ECO:0000313" key="8">
    <source>
        <dbReference type="EMBL" id="BBO87627.1"/>
    </source>
</evidence>
<evidence type="ECO:0000256" key="7">
    <source>
        <dbReference type="RuleBase" id="RU004466"/>
    </source>
</evidence>
<comment type="cofactor">
    <cofactor evidence="1">
        <name>Mg(2+)</name>
        <dbReference type="ChEBI" id="CHEBI:18420"/>
    </cofactor>
</comment>